<dbReference type="Gene3D" id="2.130.10.10">
    <property type="entry name" value="YVTN repeat-like/Quinoprotein amine dehydrogenase"/>
    <property type="match status" value="1"/>
</dbReference>
<proteinExistence type="predicted"/>
<sequence length="563" mass="63289">MHPFYQSAFTTTTRTINTNEQQGETSATTSNNDNSDNRNNNNMNSDNNNDDALHDFQESLTPLKKTGKQLSKGKRSRNDYEDSDDEDESSNNATECPICLKGVSNQGEHALVVTKCGHTFGEMQNGPILKKSDLRRVIVTKLIAHDTSDIERIRKELDEAKKMIDDKTREIMSLKGQIKLLNQSQSSEQLEVLKAKLVALSSEKFNNDSNRLEEVQEKKILQEFYSYPLEYQQQGRSLAISAMDEMAIISVGNASTGYGLQRISLRDIKSVDYFPNHKKTIRDIKCSPFQQSLILSTGLDSKLALTCVRNKHVIQTYSLEKPGWSCDFDETDSNLLYCGLLNNTVSVYDIRNTKNHLHQLRPPNTPGNFSIHSLAAVNNGAGGGKRLIFCSNNMGSYMWELDTSLATAMEGQPPIFHPLSCTTQEGYKPYSLSFDNGTRTILISSRRSTALNNGSTLHSLYQLYQGQQQQQQEEEFIKPAWSLENPYPQIQLARTYHFEKGGGSKDLIACFASDKTISLRNHQEDLGSFSVNDPVMDIKAKKVGQDIVVGALTEKTLHLYKYQ</sequence>
<dbReference type="GO" id="GO:0016567">
    <property type="term" value="P:protein ubiquitination"/>
    <property type="evidence" value="ECO:0007669"/>
    <property type="project" value="InterPro"/>
</dbReference>
<dbReference type="SUPFAM" id="SSF50978">
    <property type="entry name" value="WD40 repeat-like"/>
    <property type="match status" value="1"/>
</dbReference>
<feature type="coiled-coil region" evidence="13">
    <location>
        <begin position="143"/>
        <end position="184"/>
    </location>
</feature>
<dbReference type="EMBL" id="JAEPRB010000084">
    <property type="protein sequence ID" value="KAG2222380.1"/>
    <property type="molecule type" value="Genomic_DNA"/>
</dbReference>
<keyword evidence="9" id="KW-0227">DNA damage</keyword>
<evidence type="ECO:0000256" key="1">
    <source>
        <dbReference type="ARBA" id="ARBA00000900"/>
    </source>
</evidence>
<dbReference type="PANTHER" id="PTHR16047:SF7">
    <property type="entry name" value="E3 UBIQUITIN-PROTEIN LIGASE RFWD3"/>
    <property type="match status" value="1"/>
</dbReference>
<evidence type="ECO:0000256" key="8">
    <source>
        <dbReference type="ARBA" id="ARBA00022737"/>
    </source>
</evidence>
<dbReference type="SUPFAM" id="SSF57850">
    <property type="entry name" value="RING/U-box"/>
    <property type="match status" value="1"/>
</dbReference>
<evidence type="ECO:0000256" key="2">
    <source>
        <dbReference type="ARBA" id="ARBA00004322"/>
    </source>
</evidence>
<keyword evidence="12" id="KW-0539">Nucleus</keyword>
<dbReference type="InterPro" id="IPR056527">
    <property type="entry name" value="WD40_RFWD3"/>
</dbReference>
<evidence type="ECO:0000256" key="12">
    <source>
        <dbReference type="ARBA" id="ARBA00023242"/>
    </source>
</evidence>
<dbReference type="InterPro" id="IPR037381">
    <property type="entry name" value="RFWD3"/>
</dbReference>
<evidence type="ECO:0000256" key="10">
    <source>
        <dbReference type="ARBA" id="ARBA00022786"/>
    </source>
</evidence>
<dbReference type="InterPro" id="IPR001680">
    <property type="entry name" value="WD40_rpt"/>
</dbReference>
<evidence type="ECO:0000256" key="11">
    <source>
        <dbReference type="ARBA" id="ARBA00023204"/>
    </source>
</evidence>
<evidence type="ECO:0000256" key="7">
    <source>
        <dbReference type="ARBA" id="ARBA00022679"/>
    </source>
</evidence>
<feature type="compositionally biased region" description="Polar residues" evidence="14">
    <location>
        <begin position="20"/>
        <end position="29"/>
    </location>
</feature>
<dbReference type="InterPro" id="IPR013083">
    <property type="entry name" value="Znf_RING/FYVE/PHD"/>
</dbReference>
<comment type="caution">
    <text evidence="16">The sequence shown here is derived from an EMBL/GenBank/DDBJ whole genome shotgun (WGS) entry which is preliminary data.</text>
</comment>
<comment type="catalytic activity">
    <reaction evidence="1">
        <text>S-ubiquitinyl-[E2 ubiquitin-conjugating enzyme]-L-cysteine + [acceptor protein]-L-lysine = [E2 ubiquitin-conjugating enzyme]-L-cysteine + N(6)-ubiquitinyl-[acceptor protein]-L-lysine.</text>
        <dbReference type="EC" id="2.3.2.27"/>
    </reaction>
</comment>
<dbReference type="InterPro" id="IPR015943">
    <property type="entry name" value="WD40/YVTN_repeat-like_dom_sf"/>
</dbReference>
<dbReference type="GO" id="GO:0061630">
    <property type="term" value="F:ubiquitin protein ligase activity"/>
    <property type="evidence" value="ECO:0007669"/>
    <property type="project" value="UniProtKB-EC"/>
</dbReference>
<dbReference type="Gene3D" id="3.30.40.10">
    <property type="entry name" value="Zinc/RING finger domain, C3HC4 (zinc finger)"/>
    <property type="match status" value="1"/>
</dbReference>
<dbReference type="GO" id="GO:0036297">
    <property type="term" value="P:interstrand cross-link repair"/>
    <property type="evidence" value="ECO:0007669"/>
    <property type="project" value="InterPro"/>
</dbReference>
<evidence type="ECO:0000256" key="5">
    <source>
        <dbReference type="ARBA" id="ARBA00012483"/>
    </source>
</evidence>
<evidence type="ECO:0000256" key="4">
    <source>
        <dbReference type="ARBA" id="ARBA00004906"/>
    </source>
</evidence>
<dbReference type="OrthoDB" id="8062037at2759"/>
<keyword evidence="8" id="KW-0677">Repeat</keyword>
<dbReference type="GO" id="GO:0005634">
    <property type="term" value="C:nucleus"/>
    <property type="evidence" value="ECO:0007669"/>
    <property type="project" value="InterPro"/>
</dbReference>
<feature type="region of interest" description="Disordered" evidence="14">
    <location>
        <begin position="1"/>
        <end position="92"/>
    </location>
</feature>
<dbReference type="AlphaFoldDB" id="A0A8H7VJ20"/>
<comment type="subcellular location">
    <subcellularLocation>
        <location evidence="3">Cytoplasm</location>
    </subcellularLocation>
    <subcellularLocation>
        <location evidence="2">Nucleus</location>
        <location evidence="2">PML body</location>
    </subcellularLocation>
</comment>
<evidence type="ECO:0000256" key="13">
    <source>
        <dbReference type="SAM" id="Coils"/>
    </source>
</evidence>
<feature type="compositionally biased region" description="Low complexity" evidence="14">
    <location>
        <begin position="10"/>
        <end position="19"/>
    </location>
</feature>
<evidence type="ECO:0000256" key="9">
    <source>
        <dbReference type="ARBA" id="ARBA00022763"/>
    </source>
</evidence>
<gene>
    <name evidence="16" type="ORF">INT45_006902</name>
</gene>
<dbReference type="InterPro" id="IPR036322">
    <property type="entry name" value="WD40_repeat_dom_sf"/>
</dbReference>
<keyword evidence="17" id="KW-1185">Reference proteome</keyword>
<dbReference type="PANTHER" id="PTHR16047">
    <property type="entry name" value="RFWD3 PROTEIN"/>
    <property type="match status" value="1"/>
</dbReference>
<evidence type="ECO:0000313" key="17">
    <source>
        <dbReference type="Proteomes" id="UP000646827"/>
    </source>
</evidence>
<dbReference type="EC" id="2.3.2.27" evidence="5"/>
<keyword evidence="6" id="KW-0963">Cytoplasm</keyword>
<accession>A0A8H7VJ20</accession>
<evidence type="ECO:0000256" key="14">
    <source>
        <dbReference type="SAM" id="MobiDB-lite"/>
    </source>
</evidence>
<name>A0A8H7VJ20_9FUNG</name>
<dbReference type="SMART" id="SM00320">
    <property type="entry name" value="WD40"/>
    <property type="match status" value="2"/>
</dbReference>
<evidence type="ECO:0000259" key="15">
    <source>
        <dbReference type="Pfam" id="PF23419"/>
    </source>
</evidence>
<keyword evidence="13" id="KW-0175">Coiled coil</keyword>
<reference evidence="16 17" key="1">
    <citation type="submission" date="2020-12" db="EMBL/GenBank/DDBJ databases">
        <title>Metabolic potential, ecology and presence of endohyphal bacteria is reflected in genomic diversity of Mucoromycotina.</title>
        <authorList>
            <person name="Muszewska A."/>
            <person name="Okrasinska A."/>
            <person name="Steczkiewicz K."/>
            <person name="Drgas O."/>
            <person name="Orlowska M."/>
            <person name="Perlinska-Lenart U."/>
            <person name="Aleksandrzak-Piekarczyk T."/>
            <person name="Szatraj K."/>
            <person name="Zielenkiewicz U."/>
            <person name="Pilsyk S."/>
            <person name="Malc E."/>
            <person name="Mieczkowski P."/>
            <person name="Kruszewska J.S."/>
            <person name="Biernat P."/>
            <person name="Pawlowska J."/>
        </authorList>
    </citation>
    <scope>NUCLEOTIDE SEQUENCE [LARGE SCALE GENOMIC DNA]</scope>
    <source>
        <strain evidence="16 17">CBS 142.35</strain>
    </source>
</reference>
<feature type="domain" description="E3 ubiquitin-protein ligase RFWD3-like WD40" evidence="15">
    <location>
        <begin position="234"/>
        <end position="561"/>
    </location>
</feature>
<feature type="compositionally biased region" description="Basic residues" evidence="14">
    <location>
        <begin position="65"/>
        <end position="75"/>
    </location>
</feature>
<dbReference type="Pfam" id="PF23419">
    <property type="entry name" value="WD40_RFWD3"/>
    <property type="match status" value="1"/>
</dbReference>
<evidence type="ECO:0000313" key="16">
    <source>
        <dbReference type="EMBL" id="KAG2222380.1"/>
    </source>
</evidence>
<protein>
    <recommendedName>
        <fullName evidence="5">RING-type E3 ubiquitin transferase</fullName>
        <ecNumber evidence="5">2.3.2.27</ecNumber>
    </recommendedName>
</protein>
<comment type="pathway">
    <text evidence="4">Protein modification; protein ubiquitination.</text>
</comment>
<organism evidence="16 17">
    <name type="scientific">Circinella minor</name>
    <dbReference type="NCBI Taxonomy" id="1195481"/>
    <lineage>
        <taxon>Eukaryota</taxon>
        <taxon>Fungi</taxon>
        <taxon>Fungi incertae sedis</taxon>
        <taxon>Mucoromycota</taxon>
        <taxon>Mucoromycotina</taxon>
        <taxon>Mucoromycetes</taxon>
        <taxon>Mucorales</taxon>
        <taxon>Lichtheimiaceae</taxon>
        <taxon>Circinella</taxon>
    </lineage>
</organism>
<keyword evidence="11" id="KW-0234">DNA repair</keyword>
<dbReference type="GO" id="GO:0005737">
    <property type="term" value="C:cytoplasm"/>
    <property type="evidence" value="ECO:0007669"/>
    <property type="project" value="UniProtKB-SubCell"/>
</dbReference>
<keyword evidence="10" id="KW-0833">Ubl conjugation pathway</keyword>
<feature type="compositionally biased region" description="Low complexity" evidence="14">
    <location>
        <begin position="30"/>
        <end position="47"/>
    </location>
</feature>
<dbReference type="Proteomes" id="UP000646827">
    <property type="component" value="Unassembled WGS sequence"/>
</dbReference>
<evidence type="ECO:0000256" key="6">
    <source>
        <dbReference type="ARBA" id="ARBA00022490"/>
    </source>
</evidence>
<evidence type="ECO:0000256" key="3">
    <source>
        <dbReference type="ARBA" id="ARBA00004496"/>
    </source>
</evidence>
<keyword evidence="7" id="KW-0808">Transferase</keyword>